<evidence type="ECO:0000256" key="1">
    <source>
        <dbReference type="SAM" id="Phobius"/>
    </source>
</evidence>
<gene>
    <name evidence="3" type="ORF">J0X12_01285</name>
</gene>
<keyword evidence="1" id="KW-0812">Transmembrane</keyword>
<keyword evidence="4" id="KW-1185">Reference proteome</keyword>
<accession>A0ABS3F138</accession>
<comment type="caution">
    <text evidence="3">The sequence shown here is derived from an EMBL/GenBank/DDBJ whole genome shotgun (WGS) entry which is preliminary data.</text>
</comment>
<evidence type="ECO:0000256" key="2">
    <source>
        <dbReference type="SAM" id="SignalP"/>
    </source>
</evidence>
<dbReference type="Proteomes" id="UP000664761">
    <property type="component" value="Unassembled WGS sequence"/>
</dbReference>
<keyword evidence="1" id="KW-1133">Transmembrane helix</keyword>
<protein>
    <submittedName>
        <fullName evidence="3">Uncharacterized protein</fullName>
    </submittedName>
</protein>
<keyword evidence="2" id="KW-0732">Signal</keyword>
<keyword evidence="1" id="KW-0472">Membrane</keyword>
<dbReference type="EMBL" id="JAFLNC010000001">
    <property type="protein sequence ID" value="MBO0332227.1"/>
    <property type="molecule type" value="Genomic_DNA"/>
</dbReference>
<organism evidence="3 4">
    <name type="scientific">Sneathiella sedimenti</name>
    <dbReference type="NCBI Taxonomy" id="2816034"/>
    <lineage>
        <taxon>Bacteria</taxon>
        <taxon>Pseudomonadati</taxon>
        <taxon>Pseudomonadota</taxon>
        <taxon>Alphaproteobacteria</taxon>
        <taxon>Sneathiellales</taxon>
        <taxon>Sneathiellaceae</taxon>
        <taxon>Sneathiella</taxon>
    </lineage>
</organism>
<sequence>MKSWIKTLSGAAAGILLCASTIEAASLHGDYGQGQGQSRAEWFSELQQQQNTDSPVAFASEKFRNIPLGKSVSLTFEEEKDDSLKLFSTSSIGASDRLQNKWLELLFGVYSLDVEEDGSYVPISSQSTSAIPLPAGFFLFFGGLAGLLLLGWLRKRT</sequence>
<feature type="signal peptide" evidence="2">
    <location>
        <begin position="1"/>
        <end position="24"/>
    </location>
</feature>
<proteinExistence type="predicted"/>
<feature type="chain" id="PRO_5046188530" evidence="2">
    <location>
        <begin position="25"/>
        <end position="157"/>
    </location>
</feature>
<dbReference type="RefSeq" id="WP_207041183.1">
    <property type="nucleotide sequence ID" value="NZ_JAFLNC010000001.1"/>
</dbReference>
<feature type="transmembrane region" description="Helical" evidence="1">
    <location>
        <begin position="131"/>
        <end position="153"/>
    </location>
</feature>
<evidence type="ECO:0000313" key="4">
    <source>
        <dbReference type="Proteomes" id="UP000664761"/>
    </source>
</evidence>
<evidence type="ECO:0000313" key="3">
    <source>
        <dbReference type="EMBL" id="MBO0332227.1"/>
    </source>
</evidence>
<reference evidence="3 4" key="1">
    <citation type="submission" date="2021-03" db="EMBL/GenBank/DDBJ databases">
        <title>Sneathiella sp. CAU 1612 isolated from Kang Won-do.</title>
        <authorList>
            <person name="Kim W."/>
        </authorList>
    </citation>
    <scope>NUCLEOTIDE SEQUENCE [LARGE SCALE GENOMIC DNA]</scope>
    <source>
        <strain evidence="3 4">CAU 1612</strain>
    </source>
</reference>
<name>A0ABS3F138_9PROT</name>